<comment type="caution">
    <text evidence="3">The sequence shown here is derived from an EMBL/GenBank/DDBJ whole genome shotgun (WGS) entry which is preliminary data.</text>
</comment>
<evidence type="ECO:0000256" key="1">
    <source>
        <dbReference type="SAM" id="MobiDB-lite"/>
    </source>
</evidence>
<gene>
    <name evidence="3" type="ORF">B5V02_31065</name>
</gene>
<evidence type="ECO:0000313" key="3">
    <source>
        <dbReference type="EMBL" id="PZV34739.1"/>
    </source>
</evidence>
<name>A0A2W7CLS7_9HYPH</name>
<dbReference type="Gene3D" id="2.40.50.100">
    <property type="match status" value="1"/>
</dbReference>
<dbReference type="AlphaFoldDB" id="A0A2W7CLS7"/>
<evidence type="ECO:0000259" key="2">
    <source>
        <dbReference type="Pfam" id="PF25917"/>
    </source>
</evidence>
<dbReference type="PANTHER" id="PTHR30386">
    <property type="entry name" value="MEMBRANE FUSION SUBUNIT OF EMRAB-TOLC MULTIDRUG EFFLUX PUMP"/>
    <property type="match status" value="1"/>
</dbReference>
<dbReference type="Pfam" id="PF25917">
    <property type="entry name" value="BSH_RND"/>
    <property type="match status" value="1"/>
</dbReference>
<feature type="domain" description="Multidrug resistance protein MdtA-like barrel-sandwich hybrid" evidence="2">
    <location>
        <begin position="57"/>
        <end position="252"/>
    </location>
</feature>
<feature type="region of interest" description="Disordered" evidence="1">
    <location>
        <begin position="354"/>
        <end position="376"/>
    </location>
</feature>
<protein>
    <submittedName>
        <fullName evidence="3">Multidrug transporter</fullName>
    </submittedName>
</protein>
<reference evidence="4" key="1">
    <citation type="submission" date="2017-03" db="EMBL/GenBank/DDBJ databases">
        <authorList>
            <person name="Safronova V.I."/>
            <person name="Sazanova A.L."/>
            <person name="Chirak E.R."/>
        </authorList>
    </citation>
    <scope>NUCLEOTIDE SEQUENCE [LARGE SCALE GENOMIC DNA]</scope>
    <source>
        <strain evidence="4">Ach-343</strain>
    </source>
</reference>
<dbReference type="SUPFAM" id="SSF111369">
    <property type="entry name" value="HlyD-like secretion proteins"/>
    <property type="match status" value="2"/>
</dbReference>
<dbReference type="InterPro" id="IPR058625">
    <property type="entry name" value="MdtA-like_BSH"/>
</dbReference>
<dbReference type="Gene3D" id="2.40.30.170">
    <property type="match status" value="1"/>
</dbReference>
<proteinExistence type="predicted"/>
<accession>A0A2W7CLS7</accession>
<dbReference type="EMBL" id="MZXV01000070">
    <property type="protein sequence ID" value="PZV34739.1"/>
    <property type="molecule type" value="Genomic_DNA"/>
</dbReference>
<dbReference type="Proteomes" id="UP000248616">
    <property type="component" value="Unassembled WGS sequence"/>
</dbReference>
<dbReference type="OrthoDB" id="9811754at2"/>
<evidence type="ECO:0000313" key="4">
    <source>
        <dbReference type="Proteomes" id="UP000248616"/>
    </source>
</evidence>
<sequence>MASPKSTEAPISWGRKTAILVVATVTMSLSAAWAWQWYFHGRSEETTDNAYVRGDITSIAPKLSGYVVEVAVGDNADVSKGSFLFRIDDSDYRAKLDEAIATLSTRQAEIANIEATQKLQDALIEQAVAQQRSVSADLLLARANLDRYTALRKSGTASEQKLQDAQTAFAKAEAGDKAEAANTLAQRLKLGVFDAQLAGAQAAMALAKASVSLARMDLANTVIQSPIDGVIGNRQVRVGRYVTPGTPAMDVVPVKDIWVVANFKETQLARMEVGQPVQVVIDEYPDVHIDGVVDSFAPGSGAAFSVLPPDNATGNFIRVVQRVPVKIRLTHNPLPGRLVPGLSARIAVRVDRETDPAITTSNPVGDLAENRPGTAQ</sequence>
<dbReference type="GO" id="GO:0055085">
    <property type="term" value="P:transmembrane transport"/>
    <property type="evidence" value="ECO:0007669"/>
    <property type="project" value="InterPro"/>
</dbReference>
<organism evidence="3 4">
    <name type="scientific">Mesorhizobium kowhaii</name>
    <dbReference type="NCBI Taxonomy" id="1300272"/>
    <lineage>
        <taxon>Bacteria</taxon>
        <taxon>Pseudomonadati</taxon>
        <taxon>Pseudomonadota</taxon>
        <taxon>Alphaproteobacteria</taxon>
        <taxon>Hyphomicrobiales</taxon>
        <taxon>Phyllobacteriaceae</taxon>
        <taxon>Mesorhizobium</taxon>
    </lineage>
</organism>
<keyword evidence="4" id="KW-1185">Reference proteome</keyword>
<dbReference type="Gene3D" id="1.10.287.470">
    <property type="entry name" value="Helix hairpin bin"/>
    <property type="match status" value="1"/>
</dbReference>
<dbReference type="InterPro" id="IPR050739">
    <property type="entry name" value="MFP"/>
</dbReference>
<dbReference type="PANTHER" id="PTHR30386:SF24">
    <property type="entry name" value="MULTIDRUG RESISTANCE EFFLUX PUMP"/>
    <property type="match status" value="1"/>
</dbReference>